<gene>
    <name evidence="1" type="ORF">J1899_08130</name>
</gene>
<organism evidence="1 2">
    <name type="scientific">Cytobacillus gottheilii</name>
    <dbReference type="NCBI Taxonomy" id="859144"/>
    <lineage>
        <taxon>Bacteria</taxon>
        <taxon>Bacillati</taxon>
        <taxon>Bacillota</taxon>
        <taxon>Bacilli</taxon>
        <taxon>Bacillales</taxon>
        <taxon>Bacillaceae</taxon>
        <taxon>Cytobacillus</taxon>
    </lineage>
</organism>
<dbReference type="Proteomes" id="UP000679247">
    <property type="component" value="Chromosome"/>
</dbReference>
<sequence length="224" mass="26041">MKFLGTNITRNIERDLFDYVPKEYEDYRESRAILRAESVEFERLNLKISDVLDQFFVDTATWGLAEWERICGLPVALDYTIYDAFRQNNVSFSTVEGVAWDELETLFIPSASDRRSAIKSKLRGAGTITREKVADVCSAYSGGSVIVREYPSEYRVVIEFTDITGVPSNMDTLQEVLRDLMPAHILVEYQYRYLRWNEFDSELYTWDSLGARNFTWNELEEAVN</sequence>
<proteinExistence type="predicted"/>
<accession>A0ABX8FG37</accession>
<dbReference type="Pfam" id="PF10076">
    <property type="entry name" value="Phage_Mu_Gp48"/>
    <property type="match status" value="2"/>
</dbReference>
<evidence type="ECO:0000313" key="2">
    <source>
        <dbReference type="Proteomes" id="UP000679247"/>
    </source>
</evidence>
<name>A0ABX8FG37_9BACI</name>
<dbReference type="RefSeq" id="WP_214478360.1">
    <property type="nucleotide sequence ID" value="NZ_CP071709.1"/>
</dbReference>
<dbReference type="EMBL" id="CP071709">
    <property type="protein sequence ID" value="QVY62996.1"/>
    <property type="molecule type" value="Genomic_DNA"/>
</dbReference>
<dbReference type="InterPro" id="IPR018755">
    <property type="entry name" value="Phage_Mu_Gp48"/>
</dbReference>
<evidence type="ECO:0000313" key="1">
    <source>
        <dbReference type="EMBL" id="QVY62996.1"/>
    </source>
</evidence>
<reference evidence="1 2" key="1">
    <citation type="submission" date="2021-03" db="EMBL/GenBank/DDBJ databases">
        <title>The first data on the complete genome of the tetrodotoxin-producing bacterium.</title>
        <authorList>
            <person name="Melnikova D.I."/>
            <person name="Nijland R."/>
            <person name="Magarlamov T.Y."/>
        </authorList>
    </citation>
    <scope>NUCLEOTIDE SEQUENCE [LARGE SCALE GENOMIC DNA]</scope>
    <source>
        <strain evidence="1 2">1839</strain>
    </source>
</reference>
<protein>
    <submittedName>
        <fullName evidence="1">YmfQ family protein</fullName>
    </submittedName>
</protein>
<keyword evidence="2" id="KW-1185">Reference proteome</keyword>